<dbReference type="GO" id="GO:0009011">
    <property type="term" value="F:alpha-1,4-glucan glucosyltransferase (ADP-glucose donor) activity"/>
    <property type="evidence" value="ECO:0007669"/>
    <property type="project" value="UniProtKB-UniRule"/>
</dbReference>
<keyword evidence="6 8" id="KW-0808">Transferase</keyword>
<dbReference type="AlphaFoldDB" id="D5QFP1"/>
<dbReference type="InterPro" id="IPR011835">
    <property type="entry name" value="GS/SS"/>
</dbReference>
<name>D5QFP1_NOVHA</name>
<dbReference type="Pfam" id="PF08323">
    <property type="entry name" value="Glyco_transf_5"/>
    <property type="match status" value="1"/>
</dbReference>
<dbReference type="NCBIfam" id="TIGR02095">
    <property type="entry name" value="glgA"/>
    <property type="match status" value="1"/>
</dbReference>
<gene>
    <name evidence="8" type="primary">glgA</name>
    <name evidence="11" type="ORF">GXY_09804</name>
</gene>
<proteinExistence type="inferred from homology"/>
<evidence type="ECO:0000256" key="3">
    <source>
        <dbReference type="ARBA" id="ARBA00004964"/>
    </source>
</evidence>
<comment type="caution">
    <text evidence="11">The sequence shown here is derived from an EMBL/GenBank/DDBJ whole genome shotgun (WGS) entry which is preliminary data.</text>
</comment>
<feature type="domain" description="Starch synthase catalytic" evidence="10">
    <location>
        <begin position="37"/>
        <end position="268"/>
    </location>
</feature>
<feature type="binding site" evidence="8">
    <location>
        <position position="48"/>
    </location>
    <ligand>
        <name>ADP-alpha-D-glucose</name>
        <dbReference type="ChEBI" id="CHEBI:57498"/>
    </ligand>
</feature>
<dbReference type="SUPFAM" id="SSF53756">
    <property type="entry name" value="UDP-Glycosyltransferase/glycogen phosphorylase"/>
    <property type="match status" value="1"/>
</dbReference>
<evidence type="ECO:0000313" key="12">
    <source>
        <dbReference type="Proteomes" id="UP000006468"/>
    </source>
</evidence>
<dbReference type="NCBIfam" id="NF001899">
    <property type="entry name" value="PRK00654.1-2"/>
    <property type="match status" value="1"/>
</dbReference>
<evidence type="ECO:0000256" key="5">
    <source>
        <dbReference type="ARBA" id="ARBA00022676"/>
    </source>
</evidence>
<reference evidence="11 12" key="1">
    <citation type="journal article" date="2010" name="J. Bacteriol.">
        <title>Genome sequence of a cellulose-producing bacterium, Gluconacetobacter hansenii ATCC 23769.</title>
        <authorList>
            <person name="Iyer P.R."/>
            <person name="Geib S.M."/>
            <person name="Catchmark J."/>
            <person name="Kao T.H."/>
            <person name="Tien M."/>
        </authorList>
    </citation>
    <scope>NUCLEOTIDE SEQUENCE [LARGE SCALE GENOMIC DNA]</scope>
    <source>
        <strain evidence="11 12">ATCC 23769</strain>
    </source>
</reference>
<dbReference type="EC" id="2.4.1.21" evidence="8"/>
<sequence>MPRLRCTKTDYSMVFSNGDIQRMSLANLHPASPVELLSVASEMFPFVKTGGLGDIVGTLPRALSGHGIRTRTLLPGYRAVLAGREHARCVARFADLLGHRAEILENSLYGNDIFILDIPALYDRGGDPYVGPDGNDWPDNDIRFAALSRAAAYIAQGMVEGYRPDLVQAHDWQAGLTAAYLHYDQHAAPPVVQTIHNLSFQGCFPASTLMRLGLPADALRMEGVEYYGQVGFLKAGIYFADWITTVSPTYAREIQTPEGGMGLDGLLRARTQTLTGILNGIDTDIWNPEHDPDVHFPYRLRDIAGREANKRAFQAEFGLPQDPDAFLLGSVSRLTMQKGVDLLPDVVADIFRDNIQLVVVGSGNLSIQRELSMLQRRFPRRFACHIGYSEALGHRMPASVDALLMPSRFEPCGLTQMSACHYGGVPIAARVGGLADTIVDANAAAIAGNAATGFLFSPVDAGTLLGAVRRAHVTFRDRQAWSALQRNAVAYDVSWTQKAAQYADLFRTVVARARLKGDIGGNVVPLHHMDHVAAARRRIARQPRLRAPLPRSGQ</sequence>
<dbReference type="PANTHER" id="PTHR45825:SF11">
    <property type="entry name" value="ALPHA AMYLASE DOMAIN-CONTAINING PROTEIN"/>
    <property type="match status" value="1"/>
</dbReference>
<dbReference type="HOGENOM" id="CLU_009583_18_4_5"/>
<dbReference type="PANTHER" id="PTHR45825">
    <property type="entry name" value="GRANULE-BOUND STARCH SYNTHASE 1, CHLOROPLASTIC/AMYLOPLASTIC"/>
    <property type="match status" value="1"/>
</dbReference>
<dbReference type="HAMAP" id="MF_00484">
    <property type="entry name" value="Glycogen_synth"/>
    <property type="match status" value="1"/>
</dbReference>
<comment type="function">
    <text evidence="2 8">Synthesizes alpha-1,4-glucan chains using ADP-glucose.</text>
</comment>
<feature type="domain" description="Glycosyl transferase family 1" evidence="9">
    <location>
        <begin position="321"/>
        <end position="470"/>
    </location>
</feature>
<comment type="pathway">
    <text evidence="3 8">Glycan biosynthesis; glycogen biosynthesis.</text>
</comment>
<dbReference type="UniPathway" id="UPA00164"/>
<dbReference type="Proteomes" id="UP000006468">
    <property type="component" value="Chromosome"/>
</dbReference>
<evidence type="ECO:0000256" key="7">
    <source>
        <dbReference type="ARBA" id="ARBA00023056"/>
    </source>
</evidence>
<organism evidence="11 12">
    <name type="scientific">Novacetimonas hansenii ATCC 23769</name>
    <dbReference type="NCBI Taxonomy" id="714995"/>
    <lineage>
        <taxon>Bacteria</taxon>
        <taxon>Pseudomonadati</taxon>
        <taxon>Pseudomonadota</taxon>
        <taxon>Alphaproteobacteria</taxon>
        <taxon>Acetobacterales</taxon>
        <taxon>Acetobacteraceae</taxon>
        <taxon>Novacetimonas</taxon>
    </lineage>
</organism>
<evidence type="ECO:0000256" key="1">
    <source>
        <dbReference type="ARBA" id="ARBA00001478"/>
    </source>
</evidence>
<dbReference type="InterPro" id="IPR001296">
    <property type="entry name" value="Glyco_trans_1"/>
</dbReference>
<evidence type="ECO:0000313" key="11">
    <source>
        <dbReference type="EMBL" id="EFG84191.1"/>
    </source>
</evidence>
<evidence type="ECO:0000259" key="10">
    <source>
        <dbReference type="Pfam" id="PF08323"/>
    </source>
</evidence>
<dbReference type="Pfam" id="PF00534">
    <property type="entry name" value="Glycos_transf_1"/>
    <property type="match status" value="1"/>
</dbReference>
<dbReference type="InterPro" id="IPR013534">
    <property type="entry name" value="Starch_synth_cat_dom"/>
</dbReference>
<dbReference type="EMBL" id="ADTV01000037">
    <property type="protein sequence ID" value="EFG84191.1"/>
    <property type="molecule type" value="Genomic_DNA"/>
</dbReference>
<dbReference type="CDD" id="cd03791">
    <property type="entry name" value="GT5_Glycogen_synthase_DULL1-like"/>
    <property type="match status" value="1"/>
</dbReference>
<evidence type="ECO:0000256" key="6">
    <source>
        <dbReference type="ARBA" id="ARBA00022679"/>
    </source>
</evidence>
<evidence type="ECO:0000256" key="8">
    <source>
        <dbReference type="HAMAP-Rule" id="MF_00484"/>
    </source>
</evidence>
<keyword evidence="7 8" id="KW-0320">Glycogen biosynthesis</keyword>
<evidence type="ECO:0000256" key="4">
    <source>
        <dbReference type="ARBA" id="ARBA00010281"/>
    </source>
</evidence>
<comment type="catalytic activity">
    <reaction evidence="1 8">
        <text>[(1-&gt;4)-alpha-D-glucosyl](n) + ADP-alpha-D-glucose = [(1-&gt;4)-alpha-D-glucosyl](n+1) + ADP + H(+)</text>
        <dbReference type="Rhea" id="RHEA:18189"/>
        <dbReference type="Rhea" id="RHEA-COMP:9584"/>
        <dbReference type="Rhea" id="RHEA-COMP:9587"/>
        <dbReference type="ChEBI" id="CHEBI:15378"/>
        <dbReference type="ChEBI" id="CHEBI:15444"/>
        <dbReference type="ChEBI" id="CHEBI:57498"/>
        <dbReference type="ChEBI" id="CHEBI:456216"/>
        <dbReference type="EC" id="2.4.1.21"/>
    </reaction>
</comment>
<evidence type="ECO:0000259" key="9">
    <source>
        <dbReference type="Pfam" id="PF00534"/>
    </source>
</evidence>
<dbReference type="GO" id="GO:0005978">
    <property type="term" value="P:glycogen biosynthetic process"/>
    <property type="evidence" value="ECO:0007669"/>
    <property type="project" value="UniProtKB-UniRule"/>
</dbReference>
<dbReference type="Gene3D" id="3.40.50.2000">
    <property type="entry name" value="Glycogen Phosphorylase B"/>
    <property type="match status" value="2"/>
</dbReference>
<dbReference type="GO" id="GO:0005829">
    <property type="term" value="C:cytosol"/>
    <property type="evidence" value="ECO:0007669"/>
    <property type="project" value="TreeGrafter"/>
</dbReference>
<protein>
    <recommendedName>
        <fullName evidence="8">Glycogen synthase</fullName>
        <ecNumber evidence="8">2.4.1.21</ecNumber>
    </recommendedName>
    <alternativeName>
        <fullName evidence="8">Starch [bacterial glycogen] synthase</fullName>
    </alternativeName>
</protein>
<evidence type="ECO:0000256" key="2">
    <source>
        <dbReference type="ARBA" id="ARBA00002764"/>
    </source>
</evidence>
<comment type="similarity">
    <text evidence="4 8">Belongs to the glycosyltransferase 1 family. Bacterial/plant glycogen synthase subfamily.</text>
</comment>
<accession>D5QFP1</accession>
<dbReference type="GO" id="GO:0004373">
    <property type="term" value="F:alpha-1,4-glucan glucosyltransferase (UDP-glucose donor) activity"/>
    <property type="evidence" value="ECO:0007669"/>
    <property type="project" value="InterPro"/>
</dbReference>
<keyword evidence="5 8" id="KW-0328">Glycosyltransferase</keyword>